<dbReference type="GO" id="GO:0046914">
    <property type="term" value="F:transition metal ion binding"/>
    <property type="evidence" value="ECO:0007669"/>
    <property type="project" value="InterPro"/>
</dbReference>
<dbReference type="InterPro" id="IPR038157">
    <property type="entry name" value="FeoA_core_dom"/>
</dbReference>
<evidence type="ECO:0000256" key="1">
    <source>
        <dbReference type="ARBA" id="ARBA00023004"/>
    </source>
</evidence>
<proteinExistence type="predicted"/>
<evidence type="ECO:0000313" key="3">
    <source>
        <dbReference type="EMBL" id="BBP01276.1"/>
    </source>
</evidence>
<reference evidence="4" key="1">
    <citation type="submission" date="2019-11" db="EMBL/GenBank/DDBJ databases">
        <title>Isolation and characterization of a novel species in the genus Sulfuriferula.</title>
        <authorList>
            <person name="Mochizuki J."/>
            <person name="Kojima H."/>
            <person name="Fukui M."/>
        </authorList>
    </citation>
    <scope>NUCLEOTIDE SEQUENCE [LARGE SCALE GENOMIC DNA]</scope>
    <source>
        <strain evidence="4">SGTM</strain>
    </source>
</reference>
<dbReference type="InterPro" id="IPR052713">
    <property type="entry name" value="FeoA"/>
</dbReference>
<dbReference type="RefSeq" id="WP_162085076.1">
    <property type="nucleotide sequence ID" value="NZ_AP021881.1"/>
</dbReference>
<organism evidence="3 4">
    <name type="scientific">Sulfuriferula nivalis</name>
    <dbReference type="NCBI Taxonomy" id="2675298"/>
    <lineage>
        <taxon>Bacteria</taxon>
        <taxon>Pseudomonadati</taxon>
        <taxon>Pseudomonadota</taxon>
        <taxon>Betaproteobacteria</taxon>
        <taxon>Nitrosomonadales</taxon>
        <taxon>Sulfuricellaceae</taxon>
        <taxon>Sulfuriferula</taxon>
    </lineage>
</organism>
<dbReference type="SUPFAM" id="SSF50037">
    <property type="entry name" value="C-terminal domain of transcriptional repressors"/>
    <property type="match status" value="1"/>
</dbReference>
<gene>
    <name evidence="3" type="ORF">SFSGTM_19840</name>
</gene>
<keyword evidence="1" id="KW-0408">Iron</keyword>
<evidence type="ECO:0000259" key="2">
    <source>
        <dbReference type="SMART" id="SM00899"/>
    </source>
</evidence>
<protein>
    <recommendedName>
        <fullName evidence="2">Ferrous iron transporter FeoA-like domain-containing protein</fullName>
    </recommendedName>
</protein>
<dbReference type="PANTHER" id="PTHR42954">
    <property type="entry name" value="FE(2+) TRANSPORT PROTEIN A"/>
    <property type="match status" value="1"/>
</dbReference>
<dbReference type="AlphaFoldDB" id="A0A809RI43"/>
<dbReference type="InterPro" id="IPR007167">
    <property type="entry name" value="Fe-transptr_FeoA-like"/>
</dbReference>
<feature type="domain" description="Ferrous iron transporter FeoA-like" evidence="2">
    <location>
        <begin position="4"/>
        <end position="76"/>
    </location>
</feature>
<dbReference type="KEGG" id="sniv:SFSGTM_19840"/>
<dbReference type="Pfam" id="PF04023">
    <property type="entry name" value="FeoA"/>
    <property type="match status" value="1"/>
</dbReference>
<name>A0A809RI43_9PROT</name>
<dbReference type="PANTHER" id="PTHR42954:SF2">
    <property type="entry name" value="FE(2+) TRANSPORT PROTEIN A"/>
    <property type="match status" value="1"/>
</dbReference>
<evidence type="ECO:0000313" key="4">
    <source>
        <dbReference type="Proteomes" id="UP000463939"/>
    </source>
</evidence>
<accession>A0A809RI43</accession>
<dbReference type="EMBL" id="AP021881">
    <property type="protein sequence ID" value="BBP01276.1"/>
    <property type="molecule type" value="Genomic_DNA"/>
</dbReference>
<dbReference type="Proteomes" id="UP000463939">
    <property type="component" value="Chromosome"/>
</dbReference>
<dbReference type="Gene3D" id="2.30.30.90">
    <property type="match status" value="1"/>
</dbReference>
<dbReference type="SMART" id="SM00899">
    <property type="entry name" value="FeoA"/>
    <property type="match status" value="1"/>
</dbReference>
<sequence length="79" mass="8671">MMHTTLDHLQPNQTGTIATIDAGAELTGRMCALGLRLGRMVEVVRIAPMRGPLQIRVGHTELMIRRVDAAKINVTLNQP</sequence>
<dbReference type="InterPro" id="IPR008988">
    <property type="entry name" value="Transcriptional_repressor_C"/>
</dbReference>
<keyword evidence="4" id="KW-1185">Reference proteome</keyword>